<evidence type="ECO:0000256" key="3">
    <source>
        <dbReference type="ARBA" id="ARBA00022448"/>
    </source>
</evidence>
<dbReference type="GO" id="GO:0089718">
    <property type="term" value="P:amino acid import across plasma membrane"/>
    <property type="evidence" value="ECO:0007669"/>
    <property type="project" value="TreeGrafter"/>
</dbReference>
<evidence type="ECO:0000256" key="8">
    <source>
        <dbReference type="PIRSR" id="PIRSR600175-1"/>
    </source>
</evidence>
<feature type="binding site" evidence="8">
    <location>
        <position position="419"/>
    </location>
    <ligand>
        <name>Na(+)</name>
        <dbReference type="ChEBI" id="CHEBI:29101"/>
        <label>1</label>
    </ligand>
</feature>
<dbReference type="PROSITE" id="PS00754">
    <property type="entry name" value="NA_NEUROTRAN_SYMP_2"/>
    <property type="match status" value="1"/>
</dbReference>
<evidence type="ECO:0000256" key="6">
    <source>
        <dbReference type="ARBA" id="ARBA00023136"/>
    </source>
</evidence>
<name>A0A0H3YK23_SCHMD</name>
<keyword evidence="7" id="KW-0325">Glycoprotein</keyword>
<organism evidence="11">
    <name type="scientific">Schmidtea mediterranea</name>
    <name type="common">Freshwater planarian flatworm</name>
    <dbReference type="NCBI Taxonomy" id="79327"/>
    <lineage>
        <taxon>Eukaryota</taxon>
        <taxon>Metazoa</taxon>
        <taxon>Spiralia</taxon>
        <taxon>Lophotrochozoa</taxon>
        <taxon>Platyhelminthes</taxon>
        <taxon>Rhabditophora</taxon>
        <taxon>Seriata</taxon>
        <taxon>Tricladida</taxon>
        <taxon>Continenticola</taxon>
        <taxon>Geoplanoidea</taxon>
        <taxon>Dugesiidae</taxon>
        <taxon>Schmidtea</taxon>
    </lineage>
</organism>
<feature type="binding site" evidence="8">
    <location>
        <position position="72"/>
    </location>
    <ligand>
        <name>Na(+)</name>
        <dbReference type="ChEBI" id="CHEBI:29101"/>
        <label>1</label>
    </ligand>
</feature>
<feature type="binding site" evidence="8">
    <location>
        <position position="418"/>
    </location>
    <ligand>
        <name>Na(+)</name>
        <dbReference type="ChEBI" id="CHEBI:29101"/>
        <label>1</label>
    </ligand>
</feature>
<evidence type="ECO:0000256" key="4">
    <source>
        <dbReference type="ARBA" id="ARBA00022692"/>
    </source>
</evidence>
<evidence type="ECO:0000256" key="10">
    <source>
        <dbReference type="SAM" id="Phobius"/>
    </source>
</evidence>
<feature type="transmembrane region" description="Helical" evidence="10">
    <location>
        <begin position="64"/>
        <end position="81"/>
    </location>
</feature>
<feature type="transmembrane region" description="Helical" evidence="10">
    <location>
        <begin position="132"/>
        <end position="160"/>
    </location>
</feature>
<feature type="transmembrane region" description="Helical" evidence="10">
    <location>
        <begin position="344"/>
        <end position="367"/>
    </location>
</feature>
<feature type="transmembrane region" description="Helical" evidence="10">
    <location>
        <begin position="93"/>
        <end position="111"/>
    </location>
</feature>
<feature type="binding site" evidence="8">
    <location>
        <position position="318"/>
    </location>
    <ligand>
        <name>Na(+)</name>
        <dbReference type="ChEBI" id="CHEBI:29101"/>
        <label>1</label>
    </ligand>
</feature>
<proteinExistence type="evidence at transcript level"/>
<sequence>MHRVGTAEYKEYQGSECYVCCARLCTGRFDKRNLRSKSAGTLDEVEVIDKTTDIRGKWDNRIEFVLSCVGFAVGLGNVWRFPIRVYESGGGAFLVPYTALCIALGVPLLLLELGIAQFSGRGPTKAFKMVPILYGIGWCMVFVAISILIYYSAIIAWSYFYLFASLTSVLPWSVCSHDFNTNKCLASLANKSALNSSIEYVSSTSEYWDYYVTGFIKYPSREPYNMNEYPGPPQWHLALCLLLTWSIAGLGLMFGVKVSGKIIYFTVLYPYFALLCLIILGCTLPGSANGIIFYLAPDWNKIYDPKVLRGAVEQLFFSCSIAQGGMITYSSYNDFHDNFYRDSIIVIFVDYFTSVIAGFAVFPILGYMAQRTGTKIENIINSGSSLFFITFTEALSTLPAPQFWTILLMLMAITLGMDSQFAMFETVVTALIDHYPFLQASRFLKAVTVWILCFLLFISGLLLVSPGGEFWFDILDKRVSSFGLPLIALSETICVGLIYGFKQFRYDFKMMAGFSLSLYWFIMMAFVSPIIIFGILLASFINFDRIKVRDLEVPIWAETLAFVFLLIVLLPIAIGIVHTIYKFKLRYNQLETKAFMKKLIEPPVYWGPYYKKNWLLGSFYRKKLLENYENPQFLKYVSKIEDVKGIVELAKTLNSQKSSN</sequence>
<feature type="transmembrane region" description="Helical" evidence="10">
    <location>
        <begin position="513"/>
        <end position="541"/>
    </location>
</feature>
<evidence type="ECO:0000313" key="11">
    <source>
        <dbReference type="EMBL" id="AKN21443.1"/>
    </source>
</evidence>
<feature type="transmembrane region" description="Helical" evidence="10">
    <location>
        <begin position="443"/>
        <end position="462"/>
    </location>
</feature>
<keyword evidence="8" id="KW-0479">Metal-binding</keyword>
<dbReference type="InterPro" id="IPR000175">
    <property type="entry name" value="Na/ntran_symport"/>
</dbReference>
<accession>A0A0H3YK23</accession>
<reference evidence="11" key="1">
    <citation type="journal article" date="2015" name="Elife">
        <title>Stem cells and fluid flow drive cyst formation in an invertebrate excretory organ.</title>
        <authorList>
            <person name="Thi-Kim Vu H."/>
            <person name="Rink J.C."/>
            <person name="McKinney S.A."/>
            <person name="McClain M."/>
            <person name="Lakshmanaperumal N."/>
            <person name="Alexander R."/>
            <person name="Sanchez Alvarado A."/>
        </authorList>
    </citation>
    <scope>NUCLEOTIDE SEQUENCE</scope>
</reference>
<dbReference type="GO" id="GO:0015179">
    <property type="term" value="F:L-amino acid transmembrane transporter activity"/>
    <property type="evidence" value="ECO:0007669"/>
    <property type="project" value="TreeGrafter"/>
</dbReference>
<evidence type="ECO:0000256" key="2">
    <source>
        <dbReference type="ARBA" id="ARBA00006459"/>
    </source>
</evidence>
<comment type="similarity">
    <text evidence="2">Belongs to the sodium:neurotransmitter symporter (SNF) (TC 2.A.22) family.</text>
</comment>
<feature type="transmembrane region" description="Helical" evidence="10">
    <location>
        <begin position="235"/>
        <end position="256"/>
    </location>
</feature>
<feature type="transmembrane region" description="Helical" evidence="10">
    <location>
        <begin position="482"/>
        <end position="501"/>
    </location>
</feature>
<dbReference type="InterPro" id="IPR037272">
    <property type="entry name" value="SNS_sf"/>
</dbReference>
<feature type="transmembrane region" description="Helical" evidence="10">
    <location>
        <begin position="404"/>
        <end position="431"/>
    </location>
</feature>
<gene>
    <name evidence="11" type="primary">slc6a-23</name>
</gene>
<keyword evidence="3" id="KW-0813">Transport</keyword>
<dbReference type="SUPFAM" id="SSF161070">
    <property type="entry name" value="SNF-like"/>
    <property type="match status" value="1"/>
</dbReference>
<keyword evidence="4 10" id="KW-0812">Transmembrane</keyword>
<dbReference type="GO" id="GO:0005283">
    <property type="term" value="F:amino acid:sodium symporter activity"/>
    <property type="evidence" value="ECO:0007669"/>
    <property type="project" value="TreeGrafter"/>
</dbReference>
<evidence type="ECO:0000256" key="9">
    <source>
        <dbReference type="PIRSR" id="PIRSR600175-2"/>
    </source>
</evidence>
<feature type="binding site" evidence="8">
    <location>
        <position position="73"/>
    </location>
    <ligand>
        <name>Na(+)</name>
        <dbReference type="ChEBI" id="CHEBI:29101"/>
        <label>1</label>
    </ligand>
</feature>
<feature type="binding site" evidence="8">
    <location>
        <position position="77"/>
    </location>
    <ligand>
        <name>Na(+)</name>
        <dbReference type="ChEBI" id="CHEBI:29101"/>
        <label>1</label>
    </ligand>
</feature>
<feature type="binding site" evidence="8">
    <location>
        <position position="70"/>
    </location>
    <ligand>
        <name>Na(+)</name>
        <dbReference type="ChEBI" id="CHEBI:29101"/>
        <label>1</label>
    </ligand>
</feature>
<keyword evidence="6 10" id="KW-0472">Membrane</keyword>
<dbReference type="GO" id="GO:0046872">
    <property type="term" value="F:metal ion binding"/>
    <property type="evidence" value="ECO:0007669"/>
    <property type="project" value="UniProtKB-KW"/>
</dbReference>
<dbReference type="PANTHER" id="PTHR11616">
    <property type="entry name" value="SODIUM/CHLORIDE DEPENDENT TRANSPORTER"/>
    <property type="match status" value="1"/>
</dbReference>
<feature type="transmembrane region" description="Helical" evidence="10">
    <location>
        <begin position="268"/>
        <end position="296"/>
    </location>
</feature>
<dbReference type="GO" id="GO:0005886">
    <property type="term" value="C:plasma membrane"/>
    <property type="evidence" value="ECO:0007669"/>
    <property type="project" value="TreeGrafter"/>
</dbReference>
<evidence type="ECO:0000256" key="1">
    <source>
        <dbReference type="ARBA" id="ARBA00004141"/>
    </source>
</evidence>
<protein>
    <submittedName>
        <fullName evidence="11">Slc6a-23</fullName>
    </submittedName>
</protein>
<keyword evidence="8" id="KW-0915">Sodium</keyword>
<dbReference type="Pfam" id="PF00209">
    <property type="entry name" value="SNF"/>
    <property type="match status" value="1"/>
</dbReference>
<comment type="subcellular location">
    <subcellularLocation>
        <location evidence="1">Membrane</location>
        <topology evidence="1">Multi-pass membrane protein</topology>
    </subcellularLocation>
</comment>
<feature type="transmembrane region" description="Helical" evidence="10">
    <location>
        <begin position="379"/>
        <end position="398"/>
    </location>
</feature>
<dbReference type="PANTHER" id="PTHR11616:SF321">
    <property type="entry name" value="SODIUM-DEPENDENT NUTRIENT AMINO ACID TRANSPORTER 1-RELATED"/>
    <property type="match status" value="1"/>
</dbReference>
<evidence type="ECO:0000256" key="5">
    <source>
        <dbReference type="ARBA" id="ARBA00022989"/>
    </source>
</evidence>
<evidence type="ECO:0000256" key="7">
    <source>
        <dbReference type="ARBA" id="ARBA00023180"/>
    </source>
</evidence>
<dbReference type="PROSITE" id="PS50267">
    <property type="entry name" value="NA_NEUROTRAN_SYMP_3"/>
    <property type="match status" value="1"/>
</dbReference>
<keyword evidence="5 10" id="KW-1133">Transmembrane helix</keyword>
<feature type="binding site" evidence="8">
    <location>
        <position position="415"/>
    </location>
    <ligand>
        <name>Na(+)</name>
        <dbReference type="ChEBI" id="CHEBI:29101"/>
        <label>1</label>
    </ligand>
</feature>
<dbReference type="EMBL" id="KT163493">
    <property type="protein sequence ID" value="AKN21443.1"/>
    <property type="molecule type" value="mRNA"/>
</dbReference>
<keyword evidence="9" id="KW-1015">Disulfide bond</keyword>
<feature type="disulfide bond" evidence="9">
    <location>
        <begin position="175"/>
        <end position="184"/>
    </location>
</feature>
<dbReference type="PRINTS" id="PR00176">
    <property type="entry name" value="NANEUSMPORT"/>
</dbReference>
<dbReference type="AlphaFoldDB" id="A0A0H3YK23"/>
<feature type="transmembrane region" description="Helical" evidence="10">
    <location>
        <begin position="561"/>
        <end position="581"/>
    </location>
</feature>